<name>A0A914V627_9BILA</name>
<organism evidence="2 3">
    <name type="scientific">Plectus sambesii</name>
    <dbReference type="NCBI Taxonomy" id="2011161"/>
    <lineage>
        <taxon>Eukaryota</taxon>
        <taxon>Metazoa</taxon>
        <taxon>Ecdysozoa</taxon>
        <taxon>Nematoda</taxon>
        <taxon>Chromadorea</taxon>
        <taxon>Plectida</taxon>
        <taxon>Plectina</taxon>
        <taxon>Plectoidea</taxon>
        <taxon>Plectidae</taxon>
        <taxon>Plectus</taxon>
    </lineage>
</organism>
<feature type="compositionally biased region" description="Acidic residues" evidence="1">
    <location>
        <begin position="32"/>
        <end position="58"/>
    </location>
</feature>
<dbReference type="AlphaFoldDB" id="A0A914V627"/>
<accession>A0A914V627</accession>
<sequence>MLGKRDSAGLEATTSVESTASSSMKRERLVIADDDDDDEAVLNVVDDDDDDDDDDVEVSSELNRTSRRLANTMNVSGGGDQPLDLSVKKDKLTSGCLPTTPQPRPSVIRNGFGGKRTSPSRLLMSTVLTEQPDVTEHFRRSLSGKWPNESQSPSPPSSARSSSTQHVIVTTGAIEIEDHFRKALGPEAYEQWRKLKSQDLAS</sequence>
<evidence type="ECO:0000313" key="3">
    <source>
        <dbReference type="WBParaSite" id="PSAMB.scaffold1557size30021.g13773.t1"/>
    </source>
</evidence>
<feature type="compositionally biased region" description="Low complexity" evidence="1">
    <location>
        <begin position="11"/>
        <end position="23"/>
    </location>
</feature>
<dbReference type="InterPro" id="IPR006627">
    <property type="entry name" value="TDU_repeat"/>
</dbReference>
<reference evidence="3" key="1">
    <citation type="submission" date="2022-11" db="UniProtKB">
        <authorList>
            <consortium name="WormBaseParasite"/>
        </authorList>
    </citation>
    <scope>IDENTIFICATION</scope>
</reference>
<dbReference type="SMART" id="SM00711">
    <property type="entry name" value="TDU"/>
    <property type="match status" value="2"/>
</dbReference>
<feature type="region of interest" description="Disordered" evidence="1">
    <location>
        <begin position="1"/>
        <end position="168"/>
    </location>
</feature>
<keyword evidence="2" id="KW-1185">Reference proteome</keyword>
<protein>
    <submittedName>
        <fullName evidence="3">Uncharacterized protein</fullName>
    </submittedName>
</protein>
<evidence type="ECO:0000256" key="1">
    <source>
        <dbReference type="SAM" id="MobiDB-lite"/>
    </source>
</evidence>
<evidence type="ECO:0000313" key="2">
    <source>
        <dbReference type="Proteomes" id="UP000887566"/>
    </source>
</evidence>
<dbReference type="WBParaSite" id="PSAMB.scaffold1557size30021.g13773.t1">
    <property type="protein sequence ID" value="PSAMB.scaffold1557size30021.g13773.t1"/>
    <property type="gene ID" value="PSAMB.scaffold1557size30021.g13773"/>
</dbReference>
<proteinExistence type="predicted"/>
<dbReference type="Proteomes" id="UP000887566">
    <property type="component" value="Unplaced"/>
</dbReference>